<feature type="coiled-coil region" evidence="1">
    <location>
        <begin position="61"/>
        <end position="135"/>
    </location>
</feature>
<dbReference type="AlphaFoldDB" id="A0A915L933"/>
<accession>A0A915L933</accession>
<organism evidence="2 3">
    <name type="scientific">Romanomermis culicivorax</name>
    <name type="common">Nematode worm</name>
    <dbReference type="NCBI Taxonomy" id="13658"/>
    <lineage>
        <taxon>Eukaryota</taxon>
        <taxon>Metazoa</taxon>
        <taxon>Ecdysozoa</taxon>
        <taxon>Nematoda</taxon>
        <taxon>Enoplea</taxon>
        <taxon>Dorylaimia</taxon>
        <taxon>Mermithida</taxon>
        <taxon>Mermithoidea</taxon>
        <taxon>Mermithidae</taxon>
        <taxon>Romanomermis</taxon>
    </lineage>
</organism>
<dbReference type="WBParaSite" id="nRc.2.0.1.t47554-RA">
    <property type="protein sequence ID" value="nRc.2.0.1.t47554-RA"/>
    <property type="gene ID" value="nRc.2.0.1.g47554"/>
</dbReference>
<evidence type="ECO:0000256" key="1">
    <source>
        <dbReference type="SAM" id="Coils"/>
    </source>
</evidence>
<proteinExistence type="predicted"/>
<keyword evidence="1" id="KW-0175">Coiled coil</keyword>
<keyword evidence="2" id="KW-1185">Reference proteome</keyword>
<evidence type="ECO:0000313" key="2">
    <source>
        <dbReference type="Proteomes" id="UP000887565"/>
    </source>
</evidence>
<dbReference type="Proteomes" id="UP000887565">
    <property type="component" value="Unplaced"/>
</dbReference>
<protein>
    <submittedName>
        <fullName evidence="3">Uncharacterized protein</fullName>
    </submittedName>
</protein>
<name>A0A915L933_ROMCU</name>
<sequence length="138" mass="16164">MDKHPRTRHPHVGRLPNRGRQIAQVIRSSSLHNVNKQFLDNVRLEKHDPVSSKASDASSKIKNLMREIYDVKHEIKQLKCKTCRTENSKDVTKRDCQCSKLNDAQLEIESLKRRIAGFEEENRRLNENLDKLRTHSNK</sequence>
<evidence type="ECO:0000313" key="3">
    <source>
        <dbReference type="WBParaSite" id="nRc.2.0.1.t47554-RA"/>
    </source>
</evidence>
<dbReference type="SUPFAM" id="SSF57997">
    <property type="entry name" value="Tropomyosin"/>
    <property type="match status" value="1"/>
</dbReference>
<reference evidence="3" key="1">
    <citation type="submission" date="2022-11" db="UniProtKB">
        <authorList>
            <consortium name="WormBaseParasite"/>
        </authorList>
    </citation>
    <scope>IDENTIFICATION</scope>
</reference>